<protein>
    <recommendedName>
        <fullName evidence="2">Aminotransferase-like plant mobile domain-containing protein</fullName>
    </recommendedName>
</protein>
<dbReference type="GO" id="GO:0010073">
    <property type="term" value="P:meristem maintenance"/>
    <property type="evidence" value="ECO:0007669"/>
    <property type="project" value="InterPro"/>
</dbReference>
<dbReference type="OrthoDB" id="625601at2759"/>
<evidence type="ECO:0000313" key="3">
    <source>
        <dbReference type="EMBL" id="MQL82778.1"/>
    </source>
</evidence>
<dbReference type="PANTHER" id="PTHR46033">
    <property type="entry name" value="PROTEIN MAIN-LIKE 2"/>
    <property type="match status" value="1"/>
</dbReference>
<dbReference type="Pfam" id="PF10536">
    <property type="entry name" value="PMD"/>
    <property type="match status" value="1"/>
</dbReference>
<reference evidence="3" key="1">
    <citation type="submission" date="2017-07" db="EMBL/GenBank/DDBJ databases">
        <title>Taro Niue Genome Assembly and Annotation.</title>
        <authorList>
            <person name="Atibalentja N."/>
            <person name="Keating K."/>
            <person name="Fields C.J."/>
        </authorList>
    </citation>
    <scope>NUCLEOTIDE SEQUENCE</scope>
    <source>
        <strain evidence="3">Niue_2</strain>
        <tissue evidence="3">Leaf</tissue>
    </source>
</reference>
<dbReference type="AlphaFoldDB" id="A0A843UGW0"/>
<name>A0A843UGW0_COLES</name>
<dbReference type="PANTHER" id="PTHR46033:SF8">
    <property type="entry name" value="PROTEIN MAINTENANCE OF MERISTEMS-LIKE"/>
    <property type="match status" value="1"/>
</dbReference>
<organism evidence="3 4">
    <name type="scientific">Colocasia esculenta</name>
    <name type="common">Wild taro</name>
    <name type="synonym">Arum esculentum</name>
    <dbReference type="NCBI Taxonomy" id="4460"/>
    <lineage>
        <taxon>Eukaryota</taxon>
        <taxon>Viridiplantae</taxon>
        <taxon>Streptophyta</taxon>
        <taxon>Embryophyta</taxon>
        <taxon>Tracheophyta</taxon>
        <taxon>Spermatophyta</taxon>
        <taxon>Magnoliopsida</taxon>
        <taxon>Liliopsida</taxon>
        <taxon>Araceae</taxon>
        <taxon>Aroideae</taxon>
        <taxon>Colocasieae</taxon>
        <taxon>Colocasia</taxon>
    </lineage>
</organism>
<evidence type="ECO:0000256" key="1">
    <source>
        <dbReference type="SAM" id="MobiDB-lite"/>
    </source>
</evidence>
<feature type="compositionally biased region" description="Acidic residues" evidence="1">
    <location>
        <begin position="43"/>
        <end position="57"/>
    </location>
</feature>
<comment type="caution">
    <text evidence="3">The sequence shown here is derived from an EMBL/GenBank/DDBJ whole genome shotgun (WGS) entry which is preliminary data.</text>
</comment>
<dbReference type="InterPro" id="IPR019557">
    <property type="entry name" value="AminoTfrase-like_pln_mobile"/>
</dbReference>
<accession>A0A843UGW0</accession>
<dbReference type="EMBL" id="NMUH01000653">
    <property type="protein sequence ID" value="MQL82778.1"/>
    <property type="molecule type" value="Genomic_DNA"/>
</dbReference>
<evidence type="ECO:0000259" key="2">
    <source>
        <dbReference type="Pfam" id="PF10536"/>
    </source>
</evidence>
<feature type="compositionally biased region" description="Gly residues" evidence="1">
    <location>
        <begin position="1"/>
        <end position="11"/>
    </location>
</feature>
<evidence type="ECO:0000313" key="4">
    <source>
        <dbReference type="Proteomes" id="UP000652761"/>
    </source>
</evidence>
<dbReference type="Proteomes" id="UP000652761">
    <property type="component" value="Unassembled WGS sequence"/>
</dbReference>
<sequence>MEGGGDGGDGASGRRRTKKTIRHRQADEGTSMATREDPPAVPMEEDTAAEVPGEDEPVGPKKSELRSRLGWAVVRAIYRGLPNFQRARLEEMRFGPFLRLEELAPDVALIQALKERWDPECHAFLFPWGQMIPTLEDVVRITDLRVDGQAVTGLTYTSYQELAERLLGLAVTRERSSLIPRMGLQPSLGVASARHETGESQADYMTQMTEDARAALAEEEVAAADRDLRLFLILVIEKLILGIRGDPVNCRCLLLLEDLSRMGNYAWGCGRITTSLPWVVVSRDGLGPCPFYDAGGSAGTSSHCAGRFSGIPMSGRMTPPSRGWSGAVPTLVGTFGFIHSTQWYRSTTG</sequence>
<feature type="compositionally biased region" description="Basic residues" evidence="1">
    <location>
        <begin position="13"/>
        <end position="23"/>
    </location>
</feature>
<gene>
    <name evidence="3" type="ORF">Taro_015258</name>
</gene>
<dbReference type="InterPro" id="IPR044824">
    <property type="entry name" value="MAIN-like"/>
</dbReference>
<feature type="region of interest" description="Disordered" evidence="1">
    <location>
        <begin position="1"/>
        <end position="62"/>
    </location>
</feature>
<proteinExistence type="predicted"/>
<feature type="domain" description="Aminotransferase-like plant mobile" evidence="2">
    <location>
        <begin position="104"/>
        <end position="268"/>
    </location>
</feature>
<keyword evidence="4" id="KW-1185">Reference proteome</keyword>